<keyword evidence="3" id="KW-1185">Reference proteome</keyword>
<organism evidence="1 3">
    <name type="scientific">Medicago truncatula</name>
    <name type="common">Barrel medic</name>
    <name type="synonym">Medicago tribuloides</name>
    <dbReference type="NCBI Taxonomy" id="3880"/>
    <lineage>
        <taxon>Eukaryota</taxon>
        <taxon>Viridiplantae</taxon>
        <taxon>Streptophyta</taxon>
        <taxon>Embryophyta</taxon>
        <taxon>Tracheophyta</taxon>
        <taxon>Spermatophyta</taxon>
        <taxon>Magnoliopsida</taxon>
        <taxon>eudicotyledons</taxon>
        <taxon>Gunneridae</taxon>
        <taxon>Pentapetalae</taxon>
        <taxon>rosids</taxon>
        <taxon>fabids</taxon>
        <taxon>Fabales</taxon>
        <taxon>Fabaceae</taxon>
        <taxon>Papilionoideae</taxon>
        <taxon>50 kb inversion clade</taxon>
        <taxon>NPAAA clade</taxon>
        <taxon>Hologalegina</taxon>
        <taxon>IRL clade</taxon>
        <taxon>Trifolieae</taxon>
        <taxon>Medicago</taxon>
    </lineage>
</organism>
<dbReference type="PaxDb" id="3880-AES91186"/>
<sequence length="257" mass="29827">MTRFLTNEQRSVGTSLYQRPSSCDSILVFDGRFDFGNKWILHQQIRFEKKGSVWVWDLRWRRPLFVWETDLLNELLVVEARHSCLDREDQWSWTLSSDGRYSVKSANYHLLKGLPVTGAPDGEVMRVVALREEPMADREKLLACKWLMAKGLANSCTYDEWEVQPVLCGKQILESNLGIGKSKLGFLGEKWVLPESCTVTASSVSCSCVFFTCFRFELGFSVKMKVVDNFVSFPMALVWRKNDFWFRSYDENTPRRS</sequence>
<dbReference type="AlphaFoldDB" id="G7JPV7"/>
<dbReference type="EMBL" id="CM001220">
    <property type="protein sequence ID" value="AES91186.1"/>
    <property type="molecule type" value="Genomic_DNA"/>
</dbReference>
<gene>
    <name evidence="1" type="ordered locus">MTR_4g107680</name>
</gene>
<evidence type="ECO:0000313" key="3">
    <source>
        <dbReference type="Proteomes" id="UP000002051"/>
    </source>
</evidence>
<dbReference type="HOGENOM" id="CLU_1083248_0_0_1"/>
<accession>G7JPV7</accession>
<reference evidence="1 3" key="1">
    <citation type="journal article" date="2011" name="Nature">
        <title>The Medicago genome provides insight into the evolution of rhizobial symbioses.</title>
        <authorList>
            <person name="Young N.D."/>
            <person name="Debelle F."/>
            <person name="Oldroyd G.E."/>
            <person name="Geurts R."/>
            <person name="Cannon S.B."/>
            <person name="Udvardi M.K."/>
            <person name="Benedito V.A."/>
            <person name="Mayer K.F."/>
            <person name="Gouzy J."/>
            <person name="Schoof H."/>
            <person name="Van de Peer Y."/>
            <person name="Proost S."/>
            <person name="Cook D.R."/>
            <person name="Meyers B.C."/>
            <person name="Spannagl M."/>
            <person name="Cheung F."/>
            <person name="De Mita S."/>
            <person name="Krishnakumar V."/>
            <person name="Gundlach H."/>
            <person name="Zhou S."/>
            <person name="Mudge J."/>
            <person name="Bharti A.K."/>
            <person name="Murray J.D."/>
            <person name="Naoumkina M.A."/>
            <person name="Rosen B."/>
            <person name="Silverstein K.A."/>
            <person name="Tang H."/>
            <person name="Rombauts S."/>
            <person name="Zhao P.X."/>
            <person name="Zhou P."/>
            <person name="Barbe V."/>
            <person name="Bardou P."/>
            <person name="Bechner M."/>
            <person name="Bellec A."/>
            <person name="Berger A."/>
            <person name="Berges H."/>
            <person name="Bidwell S."/>
            <person name="Bisseling T."/>
            <person name="Choisne N."/>
            <person name="Couloux A."/>
            <person name="Denny R."/>
            <person name="Deshpande S."/>
            <person name="Dai X."/>
            <person name="Doyle J.J."/>
            <person name="Dudez A.M."/>
            <person name="Farmer A.D."/>
            <person name="Fouteau S."/>
            <person name="Franken C."/>
            <person name="Gibelin C."/>
            <person name="Gish J."/>
            <person name="Goldstein S."/>
            <person name="Gonzalez A.J."/>
            <person name="Green P.J."/>
            <person name="Hallab A."/>
            <person name="Hartog M."/>
            <person name="Hua A."/>
            <person name="Humphray S.J."/>
            <person name="Jeong D.H."/>
            <person name="Jing Y."/>
            <person name="Jocker A."/>
            <person name="Kenton S.M."/>
            <person name="Kim D.J."/>
            <person name="Klee K."/>
            <person name="Lai H."/>
            <person name="Lang C."/>
            <person name="Lin S."/>
            <person name="Macmil S.L."/>
            <person name="Magdelenat G."/>
            <person name="Matthews L."/>
            <person name="McCorrison J."/>
            <person name="Monaghan E.L."/>
            <person name="Mun J.H."/>
            <person name="Najar F.Z."/>
            <person name="Nicholson C."/>
            <person name="Noirot C."/>
            <person name="O'Bleness M."/>
            <person name="Paule C.R."/>
            <person name="Poulain J."/>
            <person name="Prion F."/>
            <person name="Qin B."/>
            <person name="Qu C."/>
            <person name="Retzel E.F."/>
            <person name="Riddle C."/>
            <person name="Sallet E."/>
            <person name="Samain S."/>
            <person name="Samson N."/>
            <person name="Sanders I."/>
            <person name="Saurat O."/>
            <person name="Scarpelli C."/>
            <person name="Schiex T."/>
            <person name="Segurens B."/>
            <person name="Severin A.J."/>
            <person name="Sherrier D.J."/>
            <person name="Shi R."/>
            <person name="Sims S."/>
            <person name="Singer S.R."/>
            <person name="Sinharoy S."/>
            <person name="Sterck L."/>
            <person name="Viollet A."/>
            <person name="Wang B.B."/>
            <person name="Wang K."/>
            <person name="Wang M."/>
            <person name="Wang X."/>
            <person name="Warfsmann J."/>
            <person name="Weissenbach J."/>
            <person name="White D.D."/>
            <person name="White J.D."/>
            <person name="Wiley G.B."/>
            <person name="Wincker P."/>
            <person name="Xing Y."/>
            <person name="Yang L."/>
            <person name="Yao Z."/>
            <person name="Ying F."/>
            <person name="Zhai J."/>
            <person name="Zhou L."/>
            <person name="Zuber A."/>
            <person name="Denarie J."/>
            <person name="Dixon R.A."/>
            <person name="May G.D."/>
            <person name="Schwartz D.C."/>
            <person name="Rogers J."/>
            <person name="Quetier F."/>
            <person name="Town C.D."/>
            <person name="Roe B.A."/>
        </authorList>
    </citation>
    <scope>NUCLEOTIDE SEQUENCE [LARGE SCALE GENOMIC DNA]</scope>
    <source>
        <strain evidence="1">A17</strain>
        <strain evidence="2 3">cv. Jemalong A17</strain>
    </source>
</reference>
<dbReference type="Proteomes" id="UP000002051">
    <property type="component" value="Chromosome 4"/>
</dbReference>
<name>G7JPV7_MEDTR</name>
<dbReference type="EnsemblPlants" id="AES91186">
    <property type="protein sequence ID" value="AES91186"/>
    <property type="gene ID" value="MTR_4g107680"/>
</dbReference>
<protein>
    <submittedName>
        <fullName evidence="1 2">Uncharacterized protein</fullName>
    </submittedName>
</protein>
<reference evidence="2" key="3">
    <citation type="submission" date="2015-04" db="UniProtKB">
        <authorList>
            <consortium name="EnsemblPlants"/>
        </authorList>
    </citation>
    <scope>IDENTIFICATION</scope>
    <source>
        <strain evidence="2">cv. Jemalong A17</strain>
    </source>
</reference>
<evidence type="ECO:0000313" key="2">
    <source>
        <dbReference type="EnsemblPlants" id="AES91186"/>
    </source>
</evidence>
<evidence type="ECO:0000313" key="1">
    <source>
        <dbReference type="EMBL" id="AES91186.1"/>
    </source>
</evidence>
<reference evidence="1 3" key="2">
    <citation type="journal article" date="2014" name="BMC Genomics">
        <title>An improved genome release (version Mt4.0) for the model legume Medicago truncatula.</title>
        <authorList>
            <person name="Tang H."/>
            <person name="Krishnakumar V."/>
            <person name="Bidwell S."/>
            <person name="Rosen B."/>
            <person name="Chan A."/>
            <person name="Zhou S."/>
            <person name="Gentzbittel L."/>
            <person name="Childs K.L."/>
            <person name="Yandell M."/>
            <person name="Gundlach H."/>
            <person name="Mayer K.F."/>
            <person name="Schwartz D.C."/>
            <person name="Town C.D."/>
        </authorList>
    </citation>
    <scope>GENOME REANNOTATION</scope>
    <source>
        <strain evidence="2 3">cv. Jemalong A17</strain>
    </source>
</reference>
<proteinExistence type="predicted"/>